<evidence type="ECO:0000256" key="9">
    <source>
        <dbReference type="ARBA" id="ARBA00023180"/>
    </source>
</evidence>
<dbReference type="Pfam" id="PF10613">
    <property type="entry name" value="Lig_chan-Glu_bd"/>
    <property type="match status" value="1"/>
</dbReference>
<keyword evidence="10" id="KW-1071">Ligand-gated ion channel</keyword>
<evidence type="ECO:0000256" key="10">
    <source>
        <dbReference type="ARBA" id="ARBA00023286"/>
    </source>
</evidence>
<evidence type="ECO:0000313" key="14">
    <source>
        <dbReference type="EMBL" id="GFR20414.1"/>
    </source>
</evidence>
<evidence type="ECO:0000259" key="13">
    <source>
        <dbReference type="SMART" id="SM00918"/>
    </source>
</evidence>
<keyword evidence="2" id="KW-0813">Transport</keyword>
<dbReference type="AlphaFoldDB" id="A0A8X6HB96"/>
<keyword evidence="11" id="KW-0407">Ion channel</keyword>
<dbReference type="EMBL" id="BMAO01008048">
    <property type="protein sequence ID" value="GFR20414.1"/>
    <property type="molecule type" value="Genomic_DNA"/>
</dbReference>
<dbReference type="GO" id="GO:0015276">
    <property type="term" value="F:ligand-gated monoatomic ion channel activity"/>
    <property type="evidence" value="ECO:0007669"/>
    <property type="project" value="InterPro"/>
</dbReference>
<dbReference type="Gene3D" id="3.40.190.10">
    <property type="entry name" value="Periplasmic binding protein-like II"/>
    <property type="match status" value="1"/>
</dbReference>
<evidence type="ECO:0000256" key="3">
    <source>
        <dbReference type="ARBA" id="ARBA00022475"/>
    </source>
</evidence>
<feature type="transmembrane region" description="Helical" evidence="12">
    <location>
        <begin position="184"/>
        <end position="201"/>
    </location>
</feature>
<keyword evidence="7 12" id="KW-0472">Membrane</keyword>
<dbReference type="PANTHER" id="PTHR42643:SF39">
    <property type="entry name" value="IONOTROPIC RECEPTOR 56A-RELATED"/>
    <property type="match status" value="1"/>
</dbReference>
<dbReference type="InterPro" id="IPR019594">
    <property type="entry name" value="Glu/Gly-bd"/>
</dbReference>
<dbReference type="Proteomes" id="UP000887116">
    <property type="component" value="Unassembled WGS sequence"/>
</dbReference>
<keyword evidence="4 12" id="KW-0812">Transmembrane</keyword>
<dbReference type="PANTHER" id="PTHR42643">
    <property type="entry name" value="IONOTROPIC RECEPTOR 20A-RELATED"/>
    <property type="match status" value="1"/>
</dbReference>
<keyword evidence="8 14" id="KW-0675">Receptor</keyword>
<evidence type="ECO:0000256" key="1">
    <source>
        <dbReference type="ARBA" id="ARBA00004651"/>
    </source>
</evidence>
<evidence type="ECO:0000256" key="6">
    <source>
        <dbReference type="ARBA" id="ARBA00023065"/>
    </source>
</evidence>
<gene>
    <name evidence="14" type="primary">KBP_0</name>
    <name evidence="14" type="ORF">TNCT_451951</name>
</gene>
<dbReference type="Gene3D" id="1.10.287.70">
    <property type="match status" value="1"/>
</dbReference>
<evidence type="ECO:0000256" key="5">
    <source>
        <dbReference type="ARBA" id="ARBA00022989"/>
    </source>
</evidence>
<evidence type="ECO:0000313" key="15">
    <source>
        <dbReference type="Proteomes" id="UP000887116"/>
    </source>
</evidence>
<evidence type="ECO:0000256" key="11">
    <source>
        <dbReference type="ARBA" id="ARBA00023303"/>
    </source>
</evidence>
<dbReference type="InterPro" id="IPR052192">
    <property type="entry name" value="Insect_Ionotropic_Sensory_Rcpt"/>
</dbReference>
<feature type="transmembrane region" description="Helical" evidence="12">
    <location>
        <begin position="380"/>
        <end position="404"/>
    </location>
</feature>
<keyword evidence="6" id="KW-0406">Ion transport</keyword>
<keyword evidence="15" id="KW-1185">Reference proteome</keyword>
<keyword evidence="3" id="KW-1003">Cell membrane</keyword>
<proteinExistence type="predicted"/>
<comment type="caution">
    <text evidence="14">The sequence shown here is derived from an EMBL/GenBank/DDBJ whole genome shotgun (WGS) entry which is preliminary data.</text>
</comment>
<name>A0A8X6HB96_TRICU</name>
<feature type="domain" description="Ionotropic glutamate receptor L-glutamate and glycine-binding" evidence="13">
    <location>
        <begin position="18"/>
        <end position="77"/>
    </location>
</feature>
<keyword evidence="5 12" id="KW-1133">Transmembrane helix</keyword>
<dbReference type="SMART" id="SM00918">
    <property type="entry name" value="Lig_chan-Glu_bd"/>
    <property type="match status" value="1"/>
</dbReference>
<sequence length="412" mass="47358">METPRKWIVAAMNISNIFEVHIKPNGGHYLSGGEGELLQDILTKLGVDFEIVFPKDGEFGRELSPGNWSGIIGMVNRSEADIGISGLGIFEDRFRAVDFSFPYTTDGITFVLLKQTSKWEDLEFIRFFDLWTWLLILGSLLFMTTALFMITKQAESFDNILLHLFRAIMKQPLNLRKNHLKTKFVTCSWLILASMLSYFYWTGLQAFLTKPSGVKTVETFHELSEALEKGTLRAYVPKSTFALPFLMNSPEESIKLIGRKIAENNWYLTIREVMAHPLQGKNAATIASRNLLKFIFQVGQFKSQVLLSKHETYFASTGMALRKDFCCKAELRKVMSWLSSAGIYTKCLKSYSFRNWLANSKPFEDVEEDNMLYLEDFSDVFLMFSVGLFIALLVFFAEICVYHLKHKRLKRN</sequence>
<dbReference type="OrthoDB" id="8182981at2759"/>
<accession>A0A8X6HB96</accession>
<dbReference type="GO" id="GO:0005886">
    <property type="term" value="C:plasma membrane"/>
    <property type="evidence" value="ECO:0007669"/>
    <property type="project" value="UniProtKB-SubCell"/>
</dbReference>
<evidence type="ECO:0000256" key="8">
    <source>
        <dbReference type="ARBA" id="ARBA00023170"/>
    </source>
</evidence>
<evidence type="ECO:0000256" key="7">
    <source>
        <dbReference type="ARBA" id="ARBA00023136"/>
    </source>
</evidence>
<feature type="transmembrane region" description="Helical" evidence="12">
    <location>
        <begin position="130"/>
        <end position="150"/>
    </location>
</feature>
<evidence type="ECO:0000256" key="12">
    <source>
        <dbReference type="SAM" id="Phobius"/>
    </source>
</evidence>
<evidence type="ECO:0000256" key="4">
    <source>
        <dbReference type="ARBA" id="ARBA00022692"/>
    </source>
</evidence>
<dbReference type="SUPFAM" id="SSF53850">
    <property type="entry name" value="Periplasmic binding protein-like II"/>
    <property type="match status" value="1"/>
</dbReference>
<organism evidence="14 15">
    <name type="scientific">Trichonephila clavata</name>
    <name type="common">Joro spider</name>
    <name type="synonym">Nephila clavata</name>
    <dbReference type="NCBI Taxonomy" id="2740835"/>
    <lineage>
        <taxon>Eukaryota</taxon>
        <taxon>Metazoa</taxon>
        <taxon>Ecdysozoa</taxon>
        <taxon>Arthropoda</taxon>
        <taxon>Chelicerata</taxon>
        <taxon>Arachnida</taxon>
        <taxon>Araneae</taxon>
        <taxon>Araneomorphae</taxon>
        <taxon>Entelegynae</taxon>
        <taxon>Araneoidea</taxon>
        <taxon>Nephilidae</taxon>
        <taxon>Trichonephila</taxon>
    </lineage>
</organism>
<reference evidence="14" key="1">
    <citation type="submission" date="2020-07" db="EMBL/GenBank/DDBJ databases">
        <title>Multicomponent nature underlies the extraordinary mechanical properties of spider dragline silk.</title>
        <authorList>
            <person name="Kono N."/>
            <person name="Nakamura H."/>
            <person name="Mori M."/>
            <person name="Yoshida Y."/>
            <person name="Ohtoshi R."/>
            <person name="Malay A.D."/>
            <person name="Moran D.A.P."/>
            <person name="Tomita M."/>
            <person name="Numata K."/>
            <person name="Arakawa K."/>
        </authorList>
    </citation>
    <scope>NUCLEOTIDE SEQUENCE</scope>
</reference>
<evidence type="ECO:0000256" key="2">
    <source>
        <dbReference type="ARBA" id="ARBA00022448"/>
    </source>
</evidence>
<protein>
    <submittedName>
        <fullName evidence="14">Putative glutamate receptor</fullName>
    </submittedName>
</protein>
<comment type="subcellular location">
    <subcellularLocation>
        <location evidence="1">Cell membrane</location>
        <topology evidence="1">Multi-pass membrane protein</topology>
    </subcellularLocation>
</comment>
<keyword evidence="9" id="KW-0325">Glycoprotein</keyword>